<feature type="domain" description="Reverse transcriptase zinc-binding" evidence="8">
    <location>
        <begin position="2141"/>
        <end position="2225"/>
    </location>
</feature>
<dbReference type="InterPro" id="IPR000477">
    <property type="entry name" value="RT_dom"/>
</dbReference>
<evidence type="ECO:0000256" key="4">
    <source>
        <dbReference type="SAM" id="MobiDB-lite"/>
    </source>
</evidence>
<accession>A0A2N9F7C9</accession>
<dbReference type="Pfam" id="PF13966">
    <property type="entry name" value="zf-RVT"/>
    <property type="match status" value="1"/>
</dbReference>
<feature type="compositionally biased region" description="Basic and acidic residues" evidence="4">
    <location>
        <begin position="201"/>
        <end position="211"/>
    </location>
</feature>
<comment type="similarity">
    <text evidence="2">Belongs to the GCF family.</text>
</comment>
<feature type="domain" description="GCF C-terminal" evidence="7">
    <location>
        <begin position="547"/>
        <end position="751"/>
    </location>
</feature>
<feature type="domain" description="Reverse transcriptase" evidence="5">
    <location>
        <begin position="1657"/>
        <end position="1745"/>
    </location>
</feature>
<feature type="compositionally biased region" description="Low complexity" evidence="4">
    <location>
        <begin position="61"/>
        <end position="89"/>
    </location>
</feature>
<dbReference type="GO" id="GO:0003824">
    <property type="term" value="F:catalytic activity"/>
    <property type="evidence" value="ECO:0007669"/>
    <property type="project" value="InterPro"/>
</dbReference>
<evidence type="ECO:0000259" key="6">
    <source>
        <dbReference type="Pfam" id="PF03372"/>
    </source>
</evidence>
<dbReference type="GO" id="GO:0003677">
    <property type="term" value="F:DNA binding"/>
    <property type="evidence" value="ECO:0007669"/>
    <property type="project" value="InterPro"/>
</dbReference>
<dbReference type="PANTHER" id="PTHR12214">
    <property type="entry name" value="GC-RICH SEQUENCE DNA-BINDING FACTOR"/>
    <property type="match status" value="1"/>
</dbReference>
<name>A0A2N9F7C9_FAGSY</name>
<dbReference type="CDD" id="cd01650">
    <property type="entry name" value="RT_nLTR_like"/>
    <property type="match status" value="1"/>
</dbReference>
<dbReference type="GO" id="GO:0000398">
    <property type="term" value="P:mRNA splicing, via spliceosome"/>
    <property type="evidence" value="ECO:0007669"/>
    <property type="project" value="InterPro"/>
</dbReference>
<keyword evidence="3" id="KW-0539">Nucleus</keyword>
<dbReference type="InterPro" id="IPR012890">
    <property type="entry name" value="GCFC2-like"/>
</dbReference>
<evidence type="ECO:0008006" key="10">
    <source>
        <dbReference type="Google" id="ProtNLM"/>
    </source>
</evidence>
<dbReference type="InterPro" id="IPR005135">
    <property type="entry name" value="Endo/exonuclease/phosphatase"/>
</dbReference>
<dbReference type="InterPro" id="IPR036691">
    <property type="entry name" value="Endo/exonu/phosph_ase_sf"/>
</dbReference>
<evidence type="ECO:0000259" key="7">
    <source>
        <dbReference type="Pfam" id="PF07842"/>
    </source>
</evidence>
<gene>
    <name evidence="9" type="ORF">FSB_LOCUS10944</name>
</gene>
<feature type="domain" description="Endonuclease/exonuclease/phosphatase" evidence="6">
    <location>
        <begin position="1230"/>
        <end position="1445"/>
    </location>
</feature>
<dbReference type="GO" id="GO:0005634">
    <property type="term" value="C:nucleus"/>
    <property type="evidence" value="ECO:0007669"/>
    <property type="project" value="UniProtKB-SubCell"/>
</dbReference>
<dbReference type="Pfam" id="PF07842">
    <property type="entry name" value="GCFC"/>
    <property type="match status" value="1"/>
</dbReference>
<proteinExistence type="inferred from homology"/>
<feature type="compositionally biased region" description="Low complexity" evidence="4">
    <location>
        <begin position="102"/>
        <end position="111"/>
    </location>
</feature>
<evidence type="ECO:0000256" key="1">
    <source>
        <dbReference type="ARBA" id="ARBA00004123"/>
    </source>
</evidence>
<dbReference type="InterPro" id="IPR026960">
    <property type="entry name" value="RVT-Znf"/>
</dbReference>
<dbReference type="InterPro" id="IPR022783">
    <property type="entry name" value="GCFC_dom"/>
</dbReference>
<dbReference type="Pfam" id="PF00078">
    <property type="entry name" value="RVT_1"/>
    <property type="match status" value="1"/>
</dbReference>
<evidence type="ECO:0000259" key="8">
    <source>
        <dbReference type="Pfam" id="PF13966"/>
    </source>
</evidence>
<feature type="region of interest" description="Disordered" evidence="4">
    <location>
        <begin position="1056"/>
        <end position="1082"/>
    </location>
</feature>
<dbReference type="Pfam" id="PF03372">
    <property type="entry name" value="Exo_endo_phos"/>
    <property type="match status" value="1"/>
</dbReference>
<feature type="compositionally biased region" description="Low complexity" evidence="4">
    <location>
        <begin position="23"/>
        <end position="38"/>
    </location>
</feature>
<dbReference type="EMBL" id="OIVN01000618">
    <property type="protein sequence ID" value="SPC83062.1"/>
    <property type="molecule type" value="Genomic_DNA"/>
</dbReference>
<protein>
    <recommendedName>
        <fullName evidence="10">Reverse transcriptase domain-containing protein</fullName>
    </recommendedName>
</protein>
<feature type="region of interest" description="Disordered" evidence="4">
    <location>
        <begin position="1"/>
        <end position="234"/>
    </location>
</feature>
<feature type="compositionally biased region" description="Acidic residues" evidence="4">
    <location>
        <begin position="222"/>
        <end position="234"/>
    </location>
</feature>
<evidence type="ECO:0000259" key="5">
    <source>
        <dbReference type="Pfam" id="PF00078"/>
    </source>
</evidence>
<dbReference type="Gene3D" id="3.60.10.10">
    <property type="entry name" value="Endonuclease/exonuclease/phosphatase"/>
    <property type="match status" value="1"/>
</dbReference>
<feature type="compositionally biased region" description="Acidic residues" evidence="4">
    <location>
        <begin position="160"/>
        <end position="174"/>
    </location>
</feature>
<evidence type="ECO:0000256" key="3">
    <source>
        <dbReference type="ARBA" id="ARBA00023242"/>
    </source>
</evidence>
<evidence type="ECO:0000256" key="2">
    <source>
        <dbReference type="ARBA" id="ARBA00010801"/>
    </source>
</evidence>
<dbReference type="PANTHER" id="PTHR12214:SF0">
    <property type="entry name" value="LD29489P"/>
    <property type="match status" value="1"/>
</dbReference>
<organism evidence="9">
    <name type="scientific">Fagus sylvatica</name>
    <name type="common">Beechnut</name>
    <dbReference type="NCBI Taxonomy" id="28930"/>
    <lineage>
        <taxon>Eukaryota</taxon>
        <taxon>Viridiplantae</taxon>
        <taxon>Streptophyta</taxon>
        <taxon>Embryophyta</taxon>
        <taxon>Tracheophyta</taxon>
        <taxon>Spermatophyta</taxon>
        <taxon>Magnoliopsida</taxon>
        <taxon>eudicotyledons</taxon>
        <taxon>Gunneridae</taxon>
        <taxon>Pentapetalae</taxon>
        <taxon>rosids</taxon>
        <taxon>fabids</taxon>
        <taxon>Fagales</taxon>
        <taxon>Fagaceae</taxon>
        <taxon>Fagus</taxon>
    </lineage>
</organism>
<comment type="subcellular location">
    <subcellularLocation>
        <location evidence="1">Nucleus</location>
    </subcellularLocation>
</comment>
<sequence length="2330" mass="262933">MSSSNRARNFRRRAGDDDEDNQNDNSNATTTTTTTTTTARPTKPKPKKLLSFVDEEDAAETPSSRSTTASRSKRTSNSSSRPTKPFSSSGHKITTHRDRQSHSSTSSSTLSNVQPQAGTYTKEALLELQKNTRTLGPSRPASSEPVIVLKGLIKPSSDPPIDEAEELDEYNAEDEDRRSRLRQSRAAAPDFISLDGGSNHGEAEGLSDEKPGVSWPNRLDSGENDNDDEDDEEKIWEEEQFRKGLGKRMEDGTSRVAETASSVVPVVQSVQQQQQKFVYPAMPSVSGGQRAEYRRGNWSLASHSFVAVMSKIRLVMNDDTTAVVITIMYRDGQRVSVGNCCRGLAPVWNRSELATFNGIPHLVITTASIHIVFGLPHVLDKAPYIEELEEQMQKLHEERASAILVRRAADNDDEMVEVEAAVNAATSVFGQKSISAEMITAATSAAQAASAAVREQTNLAVKLDEFGRDINLQKRMDMTQRAERRKARFDSKRILSMEVDSSNQRIEGELSSDESDSESTAYQHHHKLLLQTADQIFGDAAEEYSQLSAVKERFEKWKKDYSSSYRDAYMALSVPAIFSPYVRLELLKWDPLHEDVDFFDMKWHSLLFDYGLLNDGSDFVSNDADANLVPELVEKVALPILHHEIVHCWDMLSTRETKNAVNATVLVTNYVPASSKALSELLVAICTRLADAVANLTVPTWSPHKLKVVPNAARVAAYRFGMSVCLMRNICLWKEILALPVLEKLVLDELLYGKVLPHVRSITANVHDAITRTERVIASLSGVWAGPNVTGELRWVGKTVEEEEPFAAIKSINGDKAPSRDGFSMASFQSGLKIYLSKSEMVPIGEVPKVDALADIHGCKIFNLPMKYLGLPLGAKYKFEAICDLVLEKLERRDRYRVLELSCLSNRGGRFLDISEYHSGAQRGSIRLPEGRQGAGWSLFEFQVRKHFLCEIVIPEHRAEAPRMMEEKPLAPKEKRESRPRMDMAIKTPRPTRISQFEWKPKSRALRITVDSGSRKKVEWIGLETSIGPNLHPEEPVSGLVGEDRLCREPGDQAILSSARGDLTTDERGTASHSEAPVTAEHDGDEISLPMVLCSLENEYMTTGDSISEAGCMQMESMSANFLLEDTWNSDSLFGSSILGNLENYVTGESQILGNLENYVQGNLRVSCTPLDKIDPVDFAKYNGFRKLVGMALLGFESECISLLRHIDAERKRLRPTTGPRCPTGLVNKGLNNPRKREVVKNLLRDWKGDVVCLQETKLATVNLSIIRSIWGNMYVGWEVLNAVNSAGGILLMWDKRVLEKLDCYTGTFTVSCQWKSLDDNFIWTGSGIYGPNLGGARGSFWDELNSIRNRWVTPWCLFGDFNIIRFPGEQLGCQNFSQGMLDFSDFINSNNLVDLPLDGGLYTWCSGSDQPSMSRIDRVLVSTDWEEHFPDVSQKLLPRPLSDHSPILVEAGGMARGQWVTSSLLRLDEKEFQGVLSHKDLLLQEDLKLEVDRLAHLEEVSWRQKSRVLYLKEGDNNTKFFHKMANTHRRRNQIKCIEVDGTRFEEESEIRNQVVHFYKSLYQEKEDWRPDVDGLSFASIGVEARGRLERRFDKEEVVQVLKDLEGDKAPSPDEFTMAFFQKCWPILQDDIMGFFEEVYDQGQFENSLNATFLALIPKKSEARNIKDFRPISLIGSVYKLLSKVLANRLKEVLDDLISESQNAFVGGRQMLDSVLIANECLDSRIKRRQPGVICKLDIEKAYDHFEGVEARRSPIPAPFFVGDEILSKILKKVEDSGLIRGFQASRSGVAGLSISHLLFVDDTMIMCDADPVQLMYLRLAMTCFEASTGLNVNLAKSEIVPVGDVENLRVLADILCCCIGSLSMSYLGMPLGSTFKSTLIWNPIIEKMERRLAGWKRLYLSKGGRLTLLKSTLSSLLTFYLSLFTIPCSVAKRIEQIQRKFLWSGSEDTFKHCLVKWETVCSPIAKGGLGIRKLVPFNRALLDKWLWRFGIEDNWLWKCVLVARHGAGCGEWSTGWTRDPHGCGLWKGIMIGWSDFSAHLRYRVGRGDRIRLWHDRWCGDVPLKDTYPTLYACASNKAATISEVLVREHGRVEWRVTFGRNFNDWELDNVASFLGLLHSHIPSRVMDDGLWWQLRTNGIFDVRSRYSSFREAPTLVFPWKCIWRTQAPRRACFFIWTAAWQKILTCDNLCKRGYYLTSWCCMCRCNGETAEHLLLHCPVAGGLWSWVLKAFGIHWVISGTVAELLFSWWNGLGRHSSDIWNLVPACLMWSIWKERNQRIFEDVFKADNQLLEGFILNLFDWSKAWGFSSCTSIPEFISSLFLISHDVYS</sequence>
<reference evidence="9" key="1">
    <citation type="submission" date="2018-02" db="EMBL/GenBank/DDBJ databases">
        <authorList>
            <person name="Cohen D.B."/>
            <person name="Kent A.D."/>
        </authorList>
    </citation>
    <scope>NUCLEOTIDE SEQUENCE</scope>
</reference>
<dbReference type="SUPFAM" id="SSF56219">
    <property type="entry name" value="DNase I-like"/>
    <property type="match status" value="1"/>
</dbReference>
<evidence type="ECO:0000313" key="9">
    <source>
        <dbReference type="EMBL" id="SPC83062.1"/>
    </source>
</evidence>